<dbReference type="InterPro" id="IPR051324">
    <property type="entry name" value="Stress/Tellurium_Resist"/>
</dbReference>
<dbReference type="RefSeq" id="WP_165262931.1">
    <property type="nucleotide sequence ID" value="NZ_JAAKZY010000081.1"/>
</dbReference>
<dbReference type="Pfam" id="PF02342">
    <property type="entry name" value="TerD"/>
    <property type="match status" value="1"/>
</dbReference>
<organism evidence="4 5">
    <name type="scientific">Streptomyces scabichelini</name>
    <dbReference type="NCBI Taxonomy" id="2711217"/>
    <lineage>
        <taxon>Bacteria</taxon>
        <taxon>Bacillati</taxon>
        <taxon>Actinomycetota</taxon>
        <taxon>Actinomycetes</taxon>
        <taxon>Kitasatosporales</taxon>
        <taxon>Streptomycetaceae</taxon>
        <taxon>Streptomyces</taxon>
    </lineage>
</organism>
<feature type="region of interest" description="Disordered" evidence="2">
    <location>
        <begin position="172"/>
        <end position="204"/>
    </location>
</feature>
<gene>
    <name evidence="4" type="ORF">G5C60_24675</name>
</gene>
<name>A0A6G4VA68_9ACTN</name>
<dbReference type="EMBL" id="JAAKZY010000081">
    <property type="protein sequence ID" value="NGO10703.1"/>
    <property type="molecule type" value="Genomic_DNA"/>
</dbReference>
<evidence type="ECO:0000313" key="4">
    <source>
        <dbReference type="EMBL" id="NGO10703.1"/>
    </source>
</evidence>
<dbReference type="PANTHER" id="PTHR32097">
    <property type="entry name" value="CAMP-BINDING PROTEIN 1-RELATED"/>
    <property type="match status" value="1"/>
</dbReference>
<dbReference type="InterPro" id="IPR003325">
    <property type="entry name" value="TerD"/>
</dbReference>
<keyword evidence="5" id="KW-1185">Reference proteome</keyword>
<comment type="similarity">
    <text evidence="1">Belongs to the CAPAB/TerDEXZ family.</text>
</comment>
<comment type="caution">
    <text evidence="4">The sequence shown here is derived from an EMBL/GenBank/DDBJ whole genome shotgun (WGS) entry which is preliminary data.</text>
</comment>
<reference evidence="4 5" key="1">
    <citation type="submission" date="2020-02" db="EMBL/GenBank/DDBJ databases">
        <title>Whole-genome analyses of novel actinobacteria.</title>
        <authorList>
            <person name="Sahin N."/>
            <person name="Gencbay T."/>
        </authorList>
    </citation>
    <scope>NUCLEOTIDE SEQUENCE [LARGE SCALE GENOMIC DNA]</scope>
    <source>
        <strain evidence="4 5">HC44</strain>
    </source>
</reference>
<proteinExistence type="inferred from homology"/>
<sequence>MTELGKGGNTALGAGRVTAELHSVGDPVDLSALLVGADGKVRSDDDMVFYNQPSAEAGAVRHLAADAGGPERVEVDPAALPADVDRVVLVGSCDPDDAARTFREVKEVRMRAVQDGAAPVDFRPPALIDGERAVLLLEIYRRGDAWKLRAIGQGYAEGLAGLATDFGVRVEEPEATDEDPSYTDEDPTPTPAPAPAPSLVKPPLGAISLDKGGQASISLDKRDRELVVTASLEWDGGSEQRRKKGADLDLYALFVPASKALRGDKAPGTLVKAAPAAAKGTAKKGTDEGADKGADKAAGVVYYNRLGSVESRPFIRLDGDARVPGRETVQIVRPDEQGYVLLCAYSAVSNGFGSFRSFGAKVVVTDGRGSTVTVPLFENTKTRYWVAIALVDFTDPDGAAIRHIEAYSGRMTERRPVLHPDGTIEMNGGPVEFKRR</sequence>
<dbReference type="PANTHER" id="PTHR32097:SF4">
    <property type="entry name" value="GENERAL STRESS PROTEIN 16U"/>
    <property type="match status" value="1"/>
</dbReference>
<evidence type="ECO:0000256" key="1">
    <source>
        <dbReference type="ARBA" id="ARBA00008775"/>
    </source>
</evidence>
<feature type="domain" description="TerD" evidence="3">
    <location>
        <begin position="27"/>
        <end position="166"/>
    </location>
</feature>
<dbReference type="AlphaFoldDB" id="A0A6G4VA68"/>
<accession>A0A6G4VA68</accession>
<evidence type="ECO:0000259" key="3">
    <source>
        <dbReference type="Pfam" id="PF02342"/>
    </source>
</evidence>
<evidence type="ECO:0000256" key="2">
    <source>
        <dbReference type="SAM" id="MobiDB-lite"/>
    </source>
</evidence>
<dbReference type="Proteomes" id="UP000472335">
    <property type="component" value="Unassembled WGS sequence"/>
</dbReference>
<protein>
    <submittedName>
        <fullName evidence="4">Tellurium resistance protein</fullName>
    </submittedName>
</protein>
<dbReference type="Gene3D" id="2.60.60.30">
    <property type="entry name" value="sav2460 like domains"/>
    <property type="match status" value="1"/>
</dbReference>
<dbReference type="CDD" id="cd06974">
    <property type="entry name" value="TerD_like"/>
    <property type="match status" value="1"/>
</dbReference>
<evidence type="ECO:0000313" key="5">
    <source>
        <dbReference type="Proteomes" id="UP000472335"/>
    </source>
</evidence>
<feature type="compositionally biased region" description="Acidic residues" evidence="2">
    <location>
        <begin position="173"/>
        <end position="187"/>
    </location>
</feature>